<reference evidence="1 2" key="1">
    <citation type="journal article" date="2016" name="Nat. Commun.">
        <title>Thousands of microbial genomes shed light on interconnected biogeochemical processes in an aquifer system.</title>
        <authorList>
            <person name="Anantharaman K."/>
            <person name="Brown C.T."/>
            <person name="Hug L.A."/>
            <person name="Sharon I."/>
            <person name="Castelle C.J."/>
            <person name="Probst A.J."/>
            <person name="Thomas B.C."/>
            <person name="Singh A."/>
            <person name="Wilkins M.J."/>
            <person name="Karaoz U."/>
            <person name="Brodie E.L."/>
            <person name="Williams K.H."/>
            <person name="Hubbard S.S."/>
            <person name="Banfield J.F."/>
        </authorList>
    </citation>
    <scope>NUCLEOTIDE SEQUENCE [LARGE SCALE GENOMIC DNA]</scope>
</reference>
<proteinExistence type="predicted"/>
<accession>A0A1G2HLW1</accession>
<dbReference type="Proteomes" id="UP000178991">
    <property type="component" value="Unassembled WGS sequence"/>
</dbReference>
<dbReference type="GO" id="GO:0006355">
    <property type="term" value="P:regulation of DNA-templated transcription"/>
    <property type="evidence" value="ECO:0007669"/>
    <property type="project" value="InterPro"/>
</dbReference>
<protein>
    <recommendedName>
        <fullName evidence="3">Addiction module antitoxin, RelB/DinJ family</fullName>
    </recommendedName>
</protein>
<sequence length="104" mass="11870">MPRWSSVGNFSQEIMKTTMHIKVDKDIKEKSAKIAHNLGLSLSTIVNASLRNFIKTETFSVSTGEQMTPYMESWLAEIEQDRKTGENFSGPFETTEELMVHLEK</sequence>
<dbReference type="InterPro" id="IPR013321">
    <property type="entry name" value="Arc_rbn_hlx_hlx"/>
</dbReference>
<dbReference type="Gene3D" id="1.10.1220.10">
    <property type="entry name" value="Met repressor-like"/>
    <property type="match status" value="1"/>
</dbReference>
<dbReference type="AlphaFoldDB" id="A0A1G2HLW1"/>
<evidence type="ECO:0008006" key="3">
    <source>
        <dbReference type="Google" id="ProtNLM"/>
    </source>
</evidence>
<evidence type="ECO:0000313" key="2">
    <source>
        <dbReference type="Proteomes" id="UP000178991"/>
    </source>
</evidence>
<gene>
    <name evidence="1" type="ORF">A2639_02345</name>
</gene>
<name>A0A1G2HLW1_9BACT</name>
<dbReference type="EMBL" id="MHOL01000004">
    <property type="protein sequence ID" value="OGZ63260.1"/>
    <property type="molecule type" value="Genomic_DNA"/>
</dbReference>
<evidence type="ECO:0000313" key="1">
    <source>
        <dbReference type="EMBL" id="OGZ63260.1"/>
    </source>
</evidence>
<organism evidence="1 2">
    <name type="scientific">Candidatus Staskawiczbacteria bacterium RIFCSPHIGHO2_01_FULL_34_27</name>
    <dbReference type="NCBI Taxonomy" id="1802199"/>
    <lineage>
        <taxon>Bacteria</taxon>
        <taxon>Candidatus Staskawicziibacteriota</taxon>
    </lineage>
</organism>
<comment type="caution">
    <text evidence="1">The sequence shown here is derived from an EMBL/GenBank/DDBJ whole genome shotgun (WGS) entry which is preliminary data.</text>
</comment>